<dbReference type="Proteomes" id="UP000315816">
    <property type="component" value="Unassembled WGS sequence"/>
</dbReference>
<proteinExistence type="predicted"/>
<gene>
    <name evidence="1" type="ORF">FIL88_02555</name>
</gene>
<comment type="caution">
    <text evidence="1">The sequence shown here is derived from an EMBL/GenBank/DDBJ whole genome shotgun (WGS) entry which is preliminary data.</text>
</comment>
<dbReference type="InterPro" id="IPR007729">
    <property type="entry name" value="DGOK"/>
</dbReference>
<dbReference type="InterPro" id="IPR042258">
    <property type="entry name" value="DGOK_N"/>
</dbReference>
<dbReference type="InterPro" id="IPR042257">
    <property type="entry name" value="DGOK_C"/>
</dbReference>
<dbReference type="RefSeq" id="WP_142852244.1">
    <property type="nucleotide sequence ID" value="NZ_FXWW01000001.1"/>
</dbReference>
<dbReference type="EMBL" id="VICH01000004">
    <property type="protein sequence ID" value="TQV68491.1"/>
    <property type="molecule type" value="Genomic_DNA"/>
</dbReference>
<evidence type="ECO:0000313" key="1">
    <source>
        <dbReference type="EMBL" id="TQV68491.1"/>
    </source>
</evidence>
<dbReference type="GO" id="GO:0034194">
    <property type="term" value="P:D-galactonate catabolic process"/>
    <property type="evidence" value="ECO:0007669"/>
    <property type="project" value="InterPro"/>
</dbReference>
<keyword evidence="2" id="KW-1185">Reference proteome</keyword>
<sequence>MTKIPDWIAVDWGTTHLRAWLMTQAGDMIERRNSDQGMGGLARDQFAPILTELLSDVISDVPLPVIICGMAGSRQGWAEAPYVAVPCAPPGGNLATPVVADPLSVRILPGVKQVKPADVMRGEETQIAGFLASDPDFDGILCLPGTHNKWVHISAGEIVSFRTFMTGELFALLADQSVLRHSVDTRDWDEDAFRDALSDTLSRPADLAAKLFSLRAEGLLNDLSAAAARARLSALLIGAELAAAKPYWLGQQVVILGEGSVARAYEAALNLQGAMVRCVDAENMTLAGLTAAYMQWKEPKA</sequence>
<dbReference type="AlphaFoldDB" id="A0A545SU47"/>
<reference evidence="1 2" key="1">
    <citation type="submission" date="2019-06" db="EMBL/GenBank/DDBJ databases">
        <title>A novel species of marine bacteria.</title>
        <authorList>
            <person name="Wang Y."/>
        </authorList>
    </citation>
    <scope>NUCLEOTIDE SEQUENCE [LARGE SCALE GENOMIC DNA]</scope>
    <source>
        <strain evidence="1 2">MA1-10</strain>
    </source>
</reference>
<dbReference type="Gene3D" id="3.30.420.300">
    <property type="entry name" value="2-keto-3-deoxy-galactonokinase, substrate binding domain"/>
    <property type="match status" value="1"/>
</dbReference>
<dbReference type="OrthoDB" id="256574at2"/>
<keyword evidence="1" id="KW-0808">Transferase</keyword>
<accession>A0A545SU47</accession>
<organism evidence="1 2">
    <name type="scientific">Aliiroseovarius halocynthiae</name>
    <dbReference type="NCBI Taxonomy" id="985055"/>
    <lineage>
        <taxon>Bacteria</taxon>
        <taxon>Pseudomonadati</taxon>
        <taxon>Pseudomonadota</taxon>
        <taxon>Alphaproteobacteria</taxon>
        <taxon>Rhodobacterales</taxon>
        <taxon>Paracoccaceae</taxon>
        <taxon>Aliiroseovarius</taxon>
    </lineage>
</organism>
<evidence type="ECO:0000313" key="2">
    <source>
        <dbReference type="Proteomes" id="UP000315816"/>
    </source>
</evidence>
<dbReference type="Pfam" id="PF05035">
    <property type="entry name" value="DGOK"/>
    <property type="match status" value="1"/>
</dbReference>
<keyword evidence="1" id="KW-0418">Kinase</keyword>
<name>A0A545SU47_9RHOB</name>
<protein>
    <submittedName>
        <fullName evidence="1">2-dehydro-3-deoxygalactonokinase</fullName>
    </submittedName>
</protein>
<dbReference type="Gene3D" id="3.30.420.310">
    <property type="entry name" value="2-keto-3-deoxy-galactonokinase, C-terminal domain"/>
    <property type="match status" value="1"/>
</dbReference>
<dbReference type="GO" id="GO:0008671">
    <property type="term" value="F:2-dehydro-3-deoxygalactonokinase activity"/>
    <property type="evidence" value="ECO:0007669"/>
    <property type="project" value="InterPro"/>
</dbReference>